<protein>
    <recommendedName>
        <fullName evidence="3">DUF1351 domain-containing protein</fullName>
    </recommendedName>
</protein>
<evidence type="ECO:0008006" key="3">
    <source>
        <dbReference type="Google" id="ProtNLM"/>
    </source>
</evidence>
<evidence type="ECO:0000313" key="2">
    <source>
        <dbReference type="EMBL" id="DAF99997.1"/>
    </source>
</evidence>
<proteinExistence type="predicted"/>
<dbReference type="Pfam" id="PF07083">
    <property type="entry name" value="DUF1351"/>
    <property type="match status" value="1"/>
</dbReference>
<dbReference type="EMBL" id="BK016176">
    <property type="protein sequence ID" value="DAF99997.1"/>
    <property type="molecule type" value="Genomic_DNA"/>
</dbReference>
<name>A0A8S5UZU8_9CAUD</name>
<reference evidence="2" key="1">
    <citation type="journal article" date="2021" name="Proc. Natl. Acad. Sci. U.S.A.">
        <title>A Catalog of Tens of Thousands of Viruses from Human Metagenomes Reveals Hidden Associations with Chronic Diseases.</title>
        <authorList>
            <person name="Tisza M.J."/>
            <person name="Buck C.B."/>
        </authorList>
    </citation>
    <scope>NUCLEOTIDE SEQUENCE</scope>
    <source>
        <strain evidence="2">CtBeL15</strain>
    </source>
</reference>
<keyword evidence="1" id="KW-0175">Coiled coil</keyword>
<accession>A0A8S5UZU8</accession>
<organism evidence="2">
    <name type="scientific">Siphoviridae sp. ctBeL15</name>
    <dbReference type="NCBI Taxonomy" id="2825374"/>
    <lineage>
        <taxon>Viruses</taxon>
        <taxon>Duplodnaviria</taxon>
        <taxon>Heunggongvirae</taxon>
        <taxon>Uroviricota</taxon>
        <taxon>Caudoviricetes</taxon>
    </lineage>
</organism>
<dbReference type="InterPro" id="IPR009785">
    <property type="entry name" value="Prophage_Lj928_Orf309"/>
</dbReference>
<feature type="coiled-coil region" evidence="1">
    <location>
        <begin position="200"/>
        <end position="229"/>
    </location>
</feature>
<sequence>MNMIEFCITSDLQELRKQSISANFDETKAWLTENLEPLRTMAVTPESTAQAKQYRAAVRKIRDRIDESRKMAKAAALEAYSSFETKCKELTALCEEAANALDVQIKAMEEAAKQEKKNRLAEYFAQVVGDMAEWLTFDDCFNPKWLNATYAESTAQMDICAAIDRCRADLNAIRALHSEFETTLLDEYTRTRNISAVLVKNETLGRMKAAEEERKRKEAEAAAKYEEQKAACAAVRMASAGDAVIEEHSEVGQVIATVEREAFERAVSEPEPTYTVDFRVFGTAAQLDDLRVYMRTKGIRYGRVPQE</sequence>
<evidence type="ECO:0000256" key="1">
    <source>
        <dbReference type="SAM" id="Coils"/>
    </source>
</evidence>